<keyword evidence="4" id="KW-1185">Reference proteome</keyword>
<sequence length="213" mass="23824">MYVRHYEADGERLYISACTRCVSLLHLFYPTASQDLSPLGSVQFITKPLNPIMAPVAQYIEAFLSRRQQDNSPPEDTSDQSASSSNLSGGAIAGIVIGSIFGVLLLWWIFRSCGSGFGFGARTTPAPPPAGYYHHEKHHGRGRSRSSHRRHHHHHSPRRSGSLRPVVIETHSAVPRAPAPVHGYQTHPVRGYDNGYAYEPRSHSRRRSSHYYE</sequence>
<feature type="transmembrane region" description="Helical" evidence="2">
    <location>
        <begin position="91"/>
        <end position="110"/>
    </location>
</feature>
<protein>
    <submittedName>
        <fullName evidence="3">Uncharacterized protein</fullName>
    </submittedName>
</protein>
<dbReference type="EMBL" id="JAGPNK010000018">
    <property type="protein sequence ID" value="KAH7305601.1"/>
    <property type="molecule type" value="Genomic_DNA"/>
</dbReference>
<gene>
    <name evidence="3" type="ORF">B0I35DRAFT_113637</name>
</gene>
<name>A0A8K0WM65_9HYPO</name>
<evidence type="ECO:0000313" key="3">
    <source>
        <dbReference type="EMBL" id="KAH7305601.1"/>
    </source>
</evidence>
<dbReference type="AlphaFoldDB" id="A0A8K0WM65"/>
<organism evidence="3 4">
    <name type="scientific">Stachybotrys elegans</name>
    <dbReference type="NCBI Taxonomy" id="80388"/>
    <lineage>
        <taxon>Eukaryota</taxon>
        <taxon>Fungi</taxon>
        <taxon>Dikarya</taxon>
        <taxon>Ascomycota</taxon>
        <taxon>Pezizomycotina</taxon>
        <taxon>Sordariomycetes</taxon>
        <taxon>Hypocreomycetidae</taxon>
        <taxon>Hypocreales</taxon>
        <taxon>Stachybotryaceae</taxon>
        <taxon>Stachybotrys</taxon>
    </lineage>
</organism>
<proteinExistence type="predicted"/>
<keyword evidence="2" id="KW-0812">Transmembrane</keyword>
<reference evidence="3" key="1">
    <citation type="journal article" date="2021" name="Nat. Commun.">
        <title>Genetic determinants of endophytism in the Arabidopsis root mycobiome.</title>
        <authorList>
            <person name="Mesny F."/>
            <person name="Miyauchi S."/>
            <person name="Thiergart T."/>
            <person name="Pickel B."/>
            <person name="Atanasova L."/>
            <person name="Karlsson M."/>
            <person name="Huettel B."/>
            <person name="Barry K.W."/>
            <person name="Haridas S."/>
            <person name="Chen C."/>
            <person name="Bauer D."/>
            <person name="Andreopoulos W."/>
            <person name="Pangilinan J."/>
            <person name="LaButti K."/>
            <person name="Riley R."/>
            <person name="Lipzen A."/>
            <person name="Clum A."/>
            <person name="Drula E."/>
            <person name="Henrissat B."/>
            <person name="Kohler A."/>
            <person name="Grigoriev I.V."/>
            <person name="Martin F.M."/>
            <person name="Hacquard S."/>
        </authorList>
    </citation>
    <scope>NUCLEOTIDE SEQUENCE</scope>
    <source>
        <strain evidence="3">MPI-CAGE-CH-0235</strain>
    </source>
</reference>
<feature type="compositionally biased region" description="Basic residues" evidence="1">
    <location>
        <begin position="203"/>
        <end position="213"/>
    </location>
</feature>
<dbReference type="Proteomes" id="UP000813444">
    <property type="component" value="Unassembled WGS sequence"/>
</dbReference>
<feature type="region of interest" description="Disordered" evidence="1">
    <location>
        <begin position="128"/>
        <end position="213"/>
    </location>
</feature>
<evidence type="ECO:0000256" key="2">
    <source>
        <dbReference type="SAM" id="Phobius"/>
    </source>
</evidence>
<evidence type="ECO:0000256" key="1">
    <source>
        <dbReference type="SAM" id="MobiDB-lite"/>
    </source>
</evidence>
<keyword evidence="2" id="KW-1133">Transmembrane helix</keyword>
<keyword evidence="2" id="KW-0472">Membrane</keyword>
<comment type="caution">
    <text evidence="3">The sequence shown here is derived from an EMBL/GenBank/DDBJ whole genome shotgun (WGS) entry which is preliminary data.</text>
</comment>
<evidence type="ECO:0000313" key="4">
    <source>
        <dbReference type="Proteomes" id="UP000813444"/>
    </source>
</evidence>
<dbReference type="OrthoDB" id="5153133at2759"/>
<feature type="compositionally biased region" description="Basic residues" evidence="1">
    <location>
        <begin position="135"/>
        <end position="158"/>
    </location>
</feature>
<accession>A0A8K0WM65</accession>